<evidence type="ECO:0000313" key="3">
    <source>
        <dbReference type="Proteomes" id="UP000298631"/>
    </source>
</evidence>
<dbReference type="PROSITE" id="PS00197">
    <property type="entry name" value="2FE2S_FER_1"/>
    <property type="match status" value="1"/>
</dbReference>
<dbReference type="EMBL" id="CP039965">
    <property type="protein sequence ID" value="QCO58072.1"/>
    <property type="molecule type" value="Genomic_DNA"/>
</dbReference>
<dbReference type="InterPro" id="IPR006058">
    <property type="entry name" value="2Fe2S_fd_BS"/>
</dbReference>
<accession>A0A4P8EME8</accession>
<dbReference type="InterPro" id="IPR001041">
    <property type="entry name" value="2Fe-2S_ferredoxin-type"/>
</dbReference>
<keyword evidence="2" id="KW-0614">Plasmid</keyword>
<reference evidence="2 3" key="1">
    <citation type="submission" date="2019-05" db="EMBL/GenBank/DDBJ databases">
        <title>Pseudorhodobacter turbinis sp. nov., isolated from the gut of the Korean turban shell.</title>
        <authorList>
            <person name="Jeong Y.-S."/>
            <person name="Kang W.-R."/>
            <person name="Bae J.-W."/>
        </authorList>
    </citation>
    <scope>NUCLEOTIDE SEQUENCE [LARGE SCALE GENOMIC DNA]</scope>
    <source>
        <strain evidence="2 3">S12M18</strain>
        <plasmid evidence="2 3">unnamed1</plasmid>
    </source>
</reference>
<keyword evidence="3" id="KW-1185">Reference proteome</keyword>
<dbReference type="Gene3D" id="3.10.20.30">
    <property type="match status" value="1"/>
</dbReference>
<proteinExistence type="predicted"/>
<dbReference type="Proteomes" id="UP000298631">
    <property type="component" value="Plasmid unnamed1"/>
</dbReference>
<dbReference type="SUPFAM" id="SSF54292">
    <property type="entry name" value="2Fe-2S ferredoxin-like"/>
    <property type="match status" value="1"/>
</dbReference>
<dbReference type="AlphaFoldDB" id="A0A4P8EME8"/>
<sequence length="69" mass="7350">MRKVNPPSTDLGNNAVLREQLGLIGAKLGCGQGECGACTVHINGSFTVFIFVLGYRLPNHSTASLFEKT</sequence>
<protein>
    <submittedName>
        <fullName evidence="2">2Fe-2S iron-sulfur cluster binding domain-containing protein</fullName>
    </submittedName>
</protein>
<dbReference type="KEGG" id="pseb:EOK75_19440"/>
<dbReference type="InterPro" id="IPR036010">
    <property type="entry name" value="2Fe-2S_ferredoxin-like_sf"/>
</dbReference>
<organism evidence="2 3">
    <name type="scientific">Pseudorhodobacter turbinis</name>
    <dbReference type="NCBI Taxonomy" id="2500533"/>
    <lineage>
        <taxon>Bacteria</taxon>
        <taxon>Pseudomonadati</taxon>
        <taxon>Pseudomonadota</taxon>
        <taxon>Alphaproteobacteria</taxon>
        <taxon>Rhodobacterales</taxon>
        <taxon>Paracoccaceae</taxon>
        <taxon>Pseudorhodobacter</taxon>
    </lineage>
</organism>
<feature type="domain" description="2Fe-2S ferredoxin-type" evidence="1">
    <location>
        <begin position="16"/>
        <end position="43"/>
    </location>
</feature>
<evidence type="ECO:0000259" key="1">
    <source>
        <dbReference type="Pfam" id="PF00111"/>
    </source>
</evidence>
<dbReference type="GO" id="GO:0051537">
    <property type="term" value="F:2 iron, 2 sulfur cluster binding"/>
    <property type="evidence" value="ECO:0007669"/>
    <property type="project" value="InterPro"/>
</dbReference>
<evidence type="ECO:0000313" key="2">
    <source>
        <dbReference type="EMBL" id="QCO58072.1"/>
    </source>
</evidence>
<dbReference type="Pfam" id="PF00111">
    <property type="entry name" value="Fer2"/>
    <property type="match status" value="1"/>
</dbReference>
<dbReference type="InterPro" id="IPR012675">
    <property type="entry name" value="Beta-grasp_dom_sf"/>
</dbReference>
<name>A0A4P8EME8_9RHOB</name>
<gene>
    <name evidence="2" type="ORF">EOK75_19440</name>
</gene>
<geneLocation type="plasmid" evidence="2 3">
    <name>unnamed1</name>
</geneLocation>
<dbReference type="OrthoDB" id="9792018at2"/>